<dbReference type="Gene3D" id="1.10.357.10">
    <property type="entry name" value="Tetracycline Repressor, domain 2"/>
    <property type="match status" value="1"/>
</dbReference>
<dbReference type="Proteomes" id="UP000562027">
    <property type="component" value="Unassembled WGS sequence"/>
</dbReference>
<dbReference type="RefSeq" id="WP_184295009.1">
    <property type="nucleotide sequence ID" value="NZ_JACHLP010000001.1"/>
</dbReference>
<name>A0A840L4L3_9BURK</name>
<feature type="DNA-binding region" description="H-T-H motif" evidence="5">
    <location>
        <begin position="32"/>
        <end position="51"/>
    </location>
</feature>
<evidence type="ECO:0000256" key="2">
    <source>
        <dbReference type="ARBA" id="ARBA00023015"/>
    </source>
</evidence>
<feature type="domain" description="HTH tetR-type" evidence="6">
    <location>
        <begin position="9"/>
        <end position="69"/>
    </location>
</feature>
<accession>A0A840L4L3</accession>
<dbReference type="PANTHER" id="PTHR30055">
    <property type="entry name" value="HTH-TYPE TRANSCRIPTIONAL REGULATOR RUTR"/>
    <property type="match status" value="1"/>
</dbReference>
<comment type="caution">
    <text evidence="7">The sequence shown here is derived from an EMBL/GenBank/DDBJ whole genome shotgun (WGS) entry which is preliminary data.</text>
</comment>
<dbReference type="GO" id="GO:0000976">
    <property type="term" value="F:transcription cis-regulatory region binding"/>
    <property type="evidence" value="ECO:0007669"/>
    <property type="project" value="TreeGrafter"/>
</dbReference>
<keyword evidence="1" id="KW-0678">Repressor</keyword>
<dbReference type="PANTHER" id="PTHR30055:SF234">
    <property type="entry name" value="HTH-TYPE TRANSCRIPTIONAL REGULATOR BETI"/>
    <property type="match status" value="1"/>
</dbReference>
<keyword evidence="3 5" id="KW-0238">DNA-binding</keyword>
<evidence type="ECO:0000256" key="5">
    <source>
        <dbReference type="PROSITE-ProRule" id="PRU00335"/>
    </source>
</evidence>
<evidence type="ECO:0000256" key="3">
    <source>
        <dbReference type="ARBA" id="ARBA00023125"/>
    </source>
</evidence>
<protein>
    <submittedName>
        <fullName evidence="7">AcrR family transcriptional regulator</fullName>
    </submittedName>
</protein>
<evidence type="ECO:0000256" key="4">
    <source>
        <dbReference type="ARBA" id="ARBA00023163"/>
    </source>
</evidence>
<organism evidence="7 8">
    <name type="scientific">Roseateles oligotrophus</name>
    <dbReference type="NCBI Taxonomy" id="1769250"/>
    <lineage>
        <taxon>Bacteria</taxon>
        <taxon>Pseudomonadati</taxon>
        <taxon>Pseudomonadota</taxon>
        <taxon>Betaproteobacteria</taxon>
        <taxon>Burkholderiales</taxon>
        <taxon>Sphaerotilaceae</taxon>
        <taxon>Roseateles</taxon>
    </lineage>
</organism>
<proteinExistence type="predicted"/>
<dbReference type="EMBL" id="JACHLP010000001">
    <property type="protein sequence ID" value="MBB4841632.1"/>
    <property type="molecule type" value="Genomic_DNA"/>
</dbReference>
<keyword evidence="4" id="KW-0804">Transcription</keyword>
<dbReference type="PROSITE" id="PS01081">
    <property type="entry name" value="HTH_TETR_1"/>
    <property type="match status" value="1"/>
</dbReference>
<dbReference type="InterPro" id="IPR023772">
    <property type="entry name" value="DNA-bd_HTH_TetR-type_CS"/>
</dbReference>
<keyword evidence="2" id="KW-0805">Transcription regulation</keyword>
<dbReference type="InterPro" id="IPR041673">
    <property type="entry name" value="TetR_C_23"/>
</dbReference>
<evidence type="ECO:0000259" key="6">
    <source>
        <dbReference type="PROSITE" id="PS50977"/>
    </source>
</evidence>
<dbReference type="InterPro" id="IPR036271">
    <property type="entry name" value="Tet_transcr_reg_TetR-rel_C_sf"/>
</dbReference>
<dbReference type="GO" id="GO:0003700">
    <property type="term" value="F:DNA-binding transcription factor activity"/>
    <property type="evidence" value="ECO:0007669"/>
    <property type="project" value="TreeGrafter"/>
</dbReference>
<dbReference type="AlphaFoldDB" id="A0A840L4L3"/>
<dbReference type="Pfam" id="PF17931">
    <property type="entry name" value="TetR_C_23"/>
    <property type="match status" value="1"/>
</dbReference>
<dbReference type="InterPro" id="IPR009057">
    <property type="entry name" value="Homeodomain-like_sf"/>
</dbReference>
<evidence type="ECO:0000256" key="1">
    <source>
        <dbReference type="ARBA" id="ARBA00022491"/>
    </source>
</evidence>
<dbReference type="SUPFAM" id="SSF46689">
    <property type="entry name" value="Homeodomain-like"/>
    <property type="match status" value="1"/>
</dbReference>
<evidence type="ECO:0000313" key="7">
    <source>
        <dbReference type="EMBL" id="MBB4841632.1"/>
    </source>
</evidence>
<dbReference type="PRINTS" id="PR00455">
    <property type="entry name" value="HTHTETR"/>
</dbReference>
<sequence length="244" mass="27291">MRTSKSQQAKTHRLIIQTAVDLMTQQGFESSTMKQIAREAKLGDATIYKYFPSKEKLVLGYFELAYEDALAQWRQTPQTGFTLQERLQLLLDSLLERLLADREFVALARDLLRRAPLLMLGEELPGKRAFKHEVEALLSQAEEAGEIAPCPFKHALAGLLADYSYGVIGFWLRDTSEHFGDTTQLLDLSLAVLVLALQTGMVNKLLELGGFMLRSQLLRLMQQDGTGLLDLLKLARQGLGGGRP</sequence>
<dbReference type="SUPFAM" id="SSF48498">
    <property type="entry name" value="Tetracyclin repressor-like, C-terminal domain"/>
    <property type="match status" value="1"/>
</dbReference>
<keyword evidence="8" id="KW-1185">Reference proteome</keyword>
<gene>
    <name evidence="7" type="ORF">HNP55_000127</name>
</gene>
<dbReference type="InterPro" id="IPR050109">
    <property type="entry name" value="HTH-type_TetR-like_transc_reg"/>
</dbReference>
<reference evidence="7 8" key="1">
    <citation type="submission" date="2020-08" db="EMBL/GenBank/DDBJ databases">
        <title>Functional genomics of gut bacteria from endangered species of beetles.</title>
        <authorList>
            <person name="Carlos-Shanley C."/>
        </authorList>
    </citation>
    <scope>NUCLEOTIDE SEQUENCE [LARGE SCALE GENOMIC DNA]</scope>
    <source>
        <strain evidence="7 8">S00239</strain>
    </source>
</reference>
<dbReference type="Pfam" id="PF00440">
    <property type="entry name" value="TetR_N"/>
    <property type="match status" value="1"/>
</dbReference>
<dbReference type="PROSITE" id="PS50977">
    <property type="entry name" value="HTH_TETR_2"/>
    <property type="match status" value="1"/>
</dbReference>
<dbReference type="InterPro" id="IPR001647">
    <property type="entry name" value="HTH_TetR"/>
</dbReference>
<evidence type="ECO:0000313" key="8">
    <source>
        <dbReference type="Proteomes" id="UP000562027"/>
    </source>
</evidence>